<dbReference type="FunFam" id="1.10.630.10:FF:000018">
    <property type="entry name" value="Cytochrome P450 monooxygenase"/>
    <property type="match status" value="1"/>
</dbReference>
<dbReference type="PANTHER" id="PTHR46696:SF4">
    <property type="entry name" value="BIOTIN BIOSYNTHESIS CYTOCHROME P450"/>
    <property type="match status" value="1"/>
</dbReference>
<keyword evidence="8" id="KW-1185">Reference proteome</keyword>
<dbReference type="Proteomes" id="UP000005143">
    <property type="component" value="Unassembled WGS sequence"/>
</dbReference>
<dbReference type="CDD" id="cd11033">
    <property type="entry name" value="CYP142-like"/>
    <property type="match status" value="1"/>
</dbReference>
<comment type="caution">
    <text evidence="7">The sequence shown here is derived from an EMBL/GenBank/DDBJ whole genome shotgun (WGS) entry which is preliminary data.</text>
</comment>
<dbReference type="Pfam" id="PF00067">
    <property type="entry name" value="p450"/>
    <property type="match status" value="1"/>
</dbReference>
<sequence>MTSTTAPAVDLTEVDLTDPSWFRDGPPHELFARMRAETPIRWNETEHFGGFWSLTRAAEIAAVSRDTATFSSHAEGVFVQRDQVAPLDLVRAVLLYKDPPEHTKYRKILQSAFVPATVAKMEDDIRAVVTRVLDDVIEQGACDWTQDVAVRVPLLVLAELMGIPEDDVPRLYEWTEQIEAAQRAIEPAQAVETFMAMAMYLHEQVERQAAEGNSDSLVMRLRAAEVDGETLADPEIMTFFALLVFAGNDTTRNTTSGGLLALLEHPEQLEKLRADPAVIPQAVEEILRWTSVVNYFVRTATTDTELAGQPIAAGEKVMLWYASGSRDEAKYADPQTFDVTRSEHDHMAFGGGGRHFCLGAGLARLELRIIFEETTRRLHEIEQAGEVQRLQSSWANGLTSLPIRFRAGARVG</sequence>
<dbReference type="GO" id="GO:0006707">
    <property type="term" value="P:cholesterol catabolic process"/>
    <property type="evidence" value="ECO:0007669"/>
    <property type="project" value="TreeGrafter"/>
</dbReference>
<keyword evidence="5" id="KW-0408">Iron</keyword>
<dbReference type="GO" id="GO:0005506">
    <property type="term" value="F:iron ion binding"/>
    <property type="evidence" value="ECO:0007669"/>
    <property type="project" value="InterPro"/>
</dbReference>
<evidence type="ECO:0000256" key="4">
    <source>
        <dbReference type="ARBA" id="ARBA00023002"/>
    </source>
</evidence>
<dbReference type="EMBL" id="AGUD01000208">
    <property type="protein sequence ID" value="EHN10622.1"/>
    <property type="molecule type" value="Genomic_DNA"/>
</dbReference>
<dbReference type="InterPro" id="IPR036396">
    <property type="entry name" value="Cyt_P450_sf"/>
</dbReference>
<name>H0E6Q9_9ACTN</name>
<keyword evidence="6" id="KW-0503">Monooxygenase</keyword>
<dbReference type="OrthoDB" id="5241086at2"/>
<dbReference type="Gene3D" id="1.10.630.10">
    <property type="entry name" value="Cytochrome P450"/>
    <property type="match status" value="1"/>
</dbReference>
<comment type="similarity">
    <text evidence="1">Belongs to the cytochrome P450 family.</text>
</comment>
<evidence type="ECO:0000313" key="8">
    <source>
        <dbReference type="Proteomes" id="UP000005143"/>
    </source>
</evidence>
<dbReference type="GO" id="GO:0036199">
    <property type="term" value="F:cholest-4-en-3-one 26-monooxygenase activity"/>
    <property type="evidence" value="ECO:0007669"/>
    <property type="project" value="TreeGrafter"/>
</dbReference>
<dbReference type="PATRIC" id="fig|1097667.3.peg.2491"/>
<keyword evidence="2" id="KW-0349">Heme</keyword>
<dbReference type="PANTHER" id="PTHR46696">
    <property type="entry name" value="P450, PUTATIVE (EUROFUNG)-RELATED"/>
    <property type="match status" value="1"/>
</dbReference>
<evidence type="ECO:0000256" key="3">
    <source>
        <dbReference type="ARBA" id="ARBA00022723"/>
    </source>
</evidence>
<keyword evidence="4" id="KW-0560">Oxidoreductase</keyword>
<organism evidence="7 8">
    <name type="scientific">Patulibacter medicamentivorans</name>
    <dbReference type="NCBI Taxonomy" id="1097667"/>
    <lineage>
        <taxon>Bacteria</taxon>
        <taxon>Bacillati</taxon>
        <taxon>Actinomycetota</taxon>
        <taxon>Thermoleophilia</taxon>
        <taxon>Solirubrobacterales</taxon>
        <taxon>Patulibacteraceae</taxon>
        <taxon>Patulibacter</taxon>
    </lineage>
</organism>
<dbReference type="GO" id="GO:0008395">
    <property type="term" value="F:steroid hydroxylase activity"/>
    <property type="evidence" value="ECO:0007669"/>
    <property type="project" value="TreeGrafter"/>
</dbReference>
<evidence type="ECO:0000256" key="5">
    <source>
        <dbReference type="ARBA" id="ARBA00023004"/>
    </source>
</evidence>
<dbReference type="RefSeq" id="WP_007575583.1">
    <property type="nucleotide sequence ID" value="NZ_AGUD01000208.1"/>
</dbReference>
<evidence type="ECO:0000256" key="6">
    <source>
        <dbReference type="ARBA" id="ARBA00023033"/>
    </source>
</evidence>
<protein>
    <submittedName>
        <fullName evidence="7">Putative cytochrome P450 hydroxylase</fullName>
    </submittedName>
</protein>
<dbReference type="InterPro" id="IPR001128">
    <property type="entry name" value="Cyt_P450"/>
</dbReference>
<proteinExistence type="inferred from homology"/>
<dbReference type="InterPro" id="IPR002397">
    <property type="entry name" value="Cyt_P450_B"/>
</dbReference>
<dbReference type="SUPFAM" id="SSF48264">
    <property type="entry name" value="Cytochrome P450"/>
    <property type="match status" value="1"/>
</dbReference>
<dbReference type="GO" id="GO:0020037">
    <property type="term" value="F:heme binding"/>
    <property type="evidence" value="ECO:0007669"/>
    <property type="project" value="InterPro"/>
</dbReference>
<keyword evidence="3" id="KW-0479">Metal-binding</keyword>
<gene>
    <name evidence="7" type="ORF">PAI11_25100</name>
</gene>
<dbReference type="PRINTS" id="PR00359">
    <property type="entry name" value="BP450"/>
</dbReference>
<evidence type="ECO:0000256" key="2">
    <source>
        <dbReference type="ARBA" id="ARBA00022617"/>
    </source>
</evidence>
<accession>H0E6Q9</accession>
<dbReference type="AlphaFoldDB" id="H0E6Q9"/>
<evidence type="ECO:0000313" key="7">
    <source>
        <dbReference type="EMBL" id="EHN10622.1"/>
    </source>
</evidence>
<evidence type="ECO:0000256" key="1">
    <source>
        <dbReference type="ARBA" id="ARBA00010617"/>
    </source>
</evidence>
<reference evidence="7 8" key="1">
    <citation type="journal article" date="2013" name="Biodegradation">
        <title>Quantitative proteomic analysis of ibuprofen-degrading Patulibacter sp. strain I11.</title>
        <authorList>
            <person name="Almeida B."/>
            <person name="Kjeldal H."/>
            <person name="Lolas I."/>
            <person name="Knudsen A.D."/>
            <person name="Carvalho G."/>
            <person name="Nielsen K.L."/>
            <person name="Barreto Crespo M.T."/>
            <person name="Stensballe A."/>
            <person name="Nielsen J.L."/>
        </authorList>
    </citation>
    <scope>NUCLEOTIDE SEQUENCE [LARGE SCALE GENOMIC DNA]</scope>
    <source>
        <strain evidence="7 8">I11</strain>
    </source>
</reference>